<evidence type="ECO:0000259" key="7">
    <source>
        <dbReference type="PROSITE" id="PS50089"/>
    </source>
</evidence>
<evidence type="ECO:0000256" key="6">
    <source>
        <dbReference type="SAM" id="MobiDB-lite"/>
    </source>
</evidence>
<evidence type="ECO:0000256" key="2">
    <source>
        <dbReference type="ARBA" id="ARBA00022771"/>
    </source>
</evidence>
<sequence length="375" mass="38614">RCRSRDPLGMSFGPAPSNGGGKRAGGGGAGRGKTSGGPAGVAAGRPDLQERLRELQSRRDAWMQQRDKSLDASPPTAVAQDRRREPPRQPAPSSTTSAAPAPGKVGPSGLLDRVRHELDDIEREVRASAGLPKSAPQSAGAAAAVAVTSAKSTTSSFSGGGGLRPVSHFCPSCGRLMLGAPVAPQLAPCGHSVCAGCAPRPEEAQPPLRCPHCGLRVSGVRPDAALRAAIDAFSGAGAASSTETTAPSDAAADAAAGSAAARRWLQQLDVISGRMRQLDSSMESLQAEVAQLTGQLEAEAARDRQLAASEAAARKEISRLQAELSSLAEQRSVSRDNQAFIQSEIDAKKEAIQGAFASQQLVSQELAKLQRLCAA</sequence>
<name>A0A267DEH8_9PLAT</name>
<feature type="compositionally biased region" description="Gly residues" evidence="6">
    <location>
        <begin position="18"/>
        <end position="39"/>
    </location>
</feature>
<keyword evidence="1" id="KW-0479">Metal-binding</keyword>
<gene>
    <name evidence="8" type="ORF">BOX15_Mlig026298g1</name>
</gene>
<dbReference type="AlphaFoldDB" id="A0A267DEH8"/>
<protein>
    <recommendedName>
        <fullName evidence="7">RING-type domain-containing protein</fullName>
    </recommendedName>
</protein>
<keyword evidence="9" id="KW-1185">Reference proteome</keyword>
<dbReference type="PROSITE" id="PS00518">
    <property type="entry name" value="ZF_RING_1"/>
    <property type="match status" value="1"/>
</dbReference>
<dbReference type="EMBL" id="NIVC01004634">
    <property type="protein sequence ID" value="PAA46959.1"/>
    <property type="molecule type" value="Genomic_DNA"/>
</dbReference>
<dbReference type="InterPro" id="IPR013083">
    <property type="entry name" value="Znf_RING/FYVE/PHD"/>
</dbReference>
<feature type="compositionally biased region" description="Low complexity" evidence="6">
    <location>
        <begin position="91"/>
        <end position="102"/>
    </location>
</feature>
<dbReference type="Gene3D" id="3.30.40.10">
    <property type="entry name" value="Zinc/RING finger domain, C3HC4 (zinc finger)"/>
    <property type="match status" value="1"/>
</dbReference>
<keyword evidence="3" id="KW-0862">Zinc</keyword>
<feature type="non-terminal residue" evidence="8">
    <location>
        <position position="1"/>
    </location>
</feature>
<feature type="coiled-coil region" evidence="5">
    <location>
        <begin position="275"/>
        <end position="330"/>
    </location>
</feature>
<feature type="region of interest" description="Disordered" evidence="6">
    <location>
        <begin position="1"/>
        <end position="110"/>
    </location>
</feature>
<evidence type="ECO:0000256" key="5">
    <source>
        <dbReference type="SAM" id="Coils"/>
    </source>
</evidence>
<reference evidence="8 9" key="1">
    <citation type="submission" date="2017-06" db="EMBL/GenBank/DDBJ databases">
        <title>A platform for efficient transgenesis in Macrostomum lignano, a flatworm model organism for stem cell research.</title>
        <authorList>
            <person name="Berezikov E."/>
        </authorList>
    </citation>
    <scope>NUCLEOTIDE SEQUENCE [LARGE SCALE GENOMIC DNA]</scope>
    <source>
        <strain evidence="8">DV1</strain>
        <tissue evidence="8">Whole organism</tissue>
    </source>
</reference>
<dbReference type="PROSITE" id="PS50089">
    <property type="entry name" value="ZF_RING_2"/>
    <property type="match status" value="1"/>
</dbReference>
<keyword evidence="2 4" id="KW-0863">Zinc-finger</keyword>
<dbReference type="GO" id="GO:0008270">
    <property type="term" value="F:zinc ion binding"/>
    <property type="evidence" value="ECO:0007669"/>
    <property type="project" value="UniProtKB-KW"/>
</dbReference>
<keyword evidence="5" id="KW-0175">Coiled coil</keyword>
<dbReference type="Proteomes" id="UP000215902">
    <property type="component" value="Unassembled WGS sequence"/>
</dbReference>
<evidence type="ECO:0000313" key="8">
    <source>
        <dbReference type="EMBL" id="PAA46959.1"/>
    </source>
</evidence>
<proteinExistence type="predicted"/>
<feature type="compositionally biased region" description="Basic and acidic residues" evidence="6">
    <location>
        <begin position="47"/>
        <end position="70"/>
    </location>
</feature>
<accession>A0A267DEH8</accession>
<evidence type="ECO:0000313" key="9">
    <source>
        <dbReference type="Proteomes" id="UP000215902"/>
    </source>
</evidence>
<dbReference type="SUPFAM" id="SSF57850">
    <property type="entry name" value="RING/U-box"/>
    <property type="match status" value="1"/>
</dbReference>
<feature type="domain" description="RING-type" evidence="7">
    <location>
        <begin position="170"/>
        <end position="213"/>
    </location>
</feature>
<evidence type="ECO:0000256" key="3">
    <source>
        <dbReference type="ARBA" id="ARBA00022833"/>
    </source>
</evidence>
<dbReference type="InterPro" id="IPR001841">
    <property type="entry name" value="Znf_RING"/>
</dbReference>
<evidence type="ECO:0000256" key="1">
    <source>
        <dbReference type="ARBA" id="ARBA00022723"/>
    </source>
</evidence>
<dbReference type="InterPro" id="IPR017907">
    <property type="entry name" value="Znf_RING_CS"/>
</dbReference>
<organism evidence="8 9">
    <name type="scientific">Macrostomum lignano</name>
    <dbReference type="NCBI Taxonomy" id="282301"/>
    <lineage>
        <taxon>Eukaryota</taxon>
        <taxon>Metazoa</taxon>
        <taxon>Spiralia</taxon>
        <taxon>Lophotrochozoa</taxon>
        <taxon>Platyhelminthes</taxon>
        <taxon>Rhabditophora</taxon>
        <taxon>Macrostomorpha</taxon>
        <taxon>Macrostomida</taxon>
        <taxon>Macrostomidae</taxon>
        <taxon>Macrostomum</taxon>
    </lineage>
</organism>
<evidence type="ECO:0000256" key="4">
    <source>
        <dbReference type="PROSITE-ProRule" id="PRU00175"/>
    </source>
</evidence>
<comment type="caution">
    <text evidence="8">The sequence shown here is derived from an EMBL/GenBank/DDBJ whole genome shotgun (WGS) entry which is preliminary data.</text>
</comment>